<organism evidence="1">
    <name type="scientific">Arundo donax</name>
    <name type="common">Giant reed</name>
    <name type="synonym">Donax arundinaceus</name>
    <dbReference type="NCBI Taxonomy" id="35708"/>
    <lineage>
        <taxon>Eukaryota</taxon>
        <taxon>Viridiplantae</taxon>
        <taxon>Streptophyta</taxon>
        <taxon>Embryophyta</taxon>
        <taxon>Tracheophyta</taxon>
        <taxon>Spermatophyta</taxon>
        <taxon>Magnoliopsida</taxon>
        <taxon>Liliopsida</taxon>
        <taxon>Poales</taxon>
        <taxon>Poaceae</taxon>
        <taxon>PACMAD clade</taxon>
        <taxon>Arundinoideae</taxon>
        <taxon>Arundineae</taxon>
        <taxon>Arundo</taxon>
    </lineage>
</organism>
<evidence type="ECO:0000313" key="1">
    <source>
        <dbReference type="EMBL" id="JAD98146.1"/>
    </source>
</evidence>
<sequence>MHLSFYLFSRFLCTLYFFISP</sequence>
<name>A0A0A9EDM4_ARUDO</name>
<accession>A0A0A9EDM4</accession>
<dbReference type="EMBL" id="GBRH01199749">
    <property type="protein sequence ID" value="JAD98146.1"/>
    <property type="molecule type" value="Transcribed_RNA"/>
</dbReference>
<reference evidence="1" key="2">
    <citation type="journal article" date="2015" name="Data Brief">
        <title>Shoot transcriptome of the giant reed, Arundo donax.</title>
        <authorList>
            <person name="Barrero R.A."/>
            <person name="Guerrero F.D."/>
            <person name="Moolhuijzen P."/>
            <person name="Goolsby J.A."/>
            <person name="Tidwell J."/>
            <person name="Bellgard S.E."/>
            <person name="Bellgard M.I."/>
        </authorList>
    </citation>
    <scope>NUCLEOTIDE SEQUENCE</scope>
    <source>
        <tissue evidence="1">Shoot tissue taken approximately 20 cm above the soil surface</tissue>
    </source>
</reference>
<reference evidence="1" key="1">
    <citation type="submission" date="2014-09" db="EMBL/GenBank/DDBJ databases">
        <authorList>
            <person name="Magalhaes I.L.F."/>
            <person name="Oliveira U."/>
            <person name="Santos F.R."/>
            <person name="Vidigal T.H.D.A."/>
            <person name="Brescovit A.D."/>
            <person name="Santos A.J."/>
        </authorList>
    </citation>
    <scope>NUCLEOTIDE SEQUENCE</scope>
    <source>
        <tissue evidence="1">Shoot tissue taken approximately 20 cm above the soil surface</tissue>
    </source>
</reference>
<protein>
    <submittedName>
        <fullName evidence="1">Uncharacterized protein</fullName>
    </submittedName>
</protein>
<dbReference type="AlphaFoldDB" id="A0A0A9EDM4"/>
<proteinExistence type="predicted"/>